<sequence>MKSRKNYALDYRVVVKPDKRLGSNKPCFVAYCSTLGVVDDGDTIEEALINIQKTIAFHLKCLQEEGREVPVDKPSKELVTNTQVKLSFTSPLRFAT</sequence>
<dbReference type="InterPro" id="IPR035069">
    <property type="entry name" value="TTHA1013/TTHA0281-like"/>
</dbReference>
<dbReference type="AlphaFoldDB" id="A0A2H0X7B9"/>
<accession>A0A2H0X7B9</accession>
<dbReference type="Gene3D" id="3.30.160.250">
    <property type="match status" value="1"/>
</dbReference>
<dbReference type="EMBL" id="PEYW01000026">
    <property type="protein sequence ID" value="PIS20827.1"/>
    <property type="molecule type" value="Genomic_DNA"/>
</dbReference>
<evidence type="ECO:0000313" key="2">
    <source>
        <dbReference type="Proteomes" id="UP000231414"/>
    </source>
</evidence>
<reference evidence="2" key="1">
    <citation type="submission" date="2017-09" db="EMBL/GenBank/DDBJ databases">
        <title>Depth-based differentiation of microbial function through sediment-hosted aquifers and enrichment of novel symbionts in the deep terrestrial subsurface.</title>
        <authorList>
            <person name="Probst A.J."/>
            <person name="Ladd B."/>
            <person name="Jarett J.K."/>
            <person name="Geller-Mcgrath D.E."/>
            <person name="Sieber C.M.K."/>
            <person name="Emerson J.B."/>
            <person name="Anantharaman K."/>
            <person name="Thomas B.C."/>
            <person name="Malmstrom R."/>
            <person name="Stieglmeier M."/>
            <person name="Klingl A."/>
            <person name="Woyke T."/>
            <person name="Ryan C.M."/>
            <person name="Banfield J.F."/>
        </authorList>
    </citation>
    <scope>NUCLEOTIDE SEQUENCE [LARGE SCALE GENOMIC DNA]</scope>
</reference>
<gene>
    <name evidence="1" type="ORF">COT52_01715</name>
</gene>
<dbReference type="SUPFAM" id="SSF143100">
    <property type="entry name" value="TTHA1013/TTHA0281-like"/>
    <property type="match status" value="1"/>
</dbReference>
<name>A0A2H0X7B9_UNCKA</name>
<dbReference type="Proteomes" id="UP000231414">
    <property type="component" value="Unassembled WGS sequence"/>
</dbReference>
<evidence type="ECO:0008006" key="3">
    <source>
        <dbReference type="Google" id="ProtNLM"/>
    </source>
</evidence>
<comment type="caution">
    <text evidence="1">The sequence shown here is derived from an EMBL/GenBank/DDBJ whole genome shotgun (WGS) entry which is preliminary data.</text>
</comment>
<proteinExistence type="predicted"/>
<organism evidence="1 2">
    <name type="scientific">candidate division WWE3 bacterium CG08_land_8_20_14_0_20_43_13</name>
    <dbReference type="NCBI Taxonomy" id="1975087"/>
    <lineage>
        <taxon>Bacteria</taxon>
        <taxon>Katanobacteria</taxon>
    </lineage>
</organism>
<evidence type="ECO:0000313" key="1">
    <source>
        <dbReference type="EMBL" id="PIS20827.1"/>
    </source>
</evidence>
<protein>
    <recommendedName>
        <fullName evidence="3">HicB-like antitoxin of toxin-antitoxin system domain-containing protein</fullName>
    </recommendedName>
</protein>